<reference evidence="1" key="1">
    <citation type="submission" date="2021-02" db="EMBL/GenBank/DDBJ databases">
        <authorList>
            <person name="Nowell W R."/>
        </authorList>
    </citation>
    <scope>NUCLEOTIDE SEQUENCE</scope>
</reference>
<protein>
    <submittedName>
        <fullName evidence="1">Uncharacterized protein</fullName>
    </submittedName>
</protein>
<name>A0A820UYP2_9BILA</name>
<dbReference type="AlphaFoldDB" id="A0A820UYP2"/>
<gene>
    <name evidence="1" type="ORF">TOA249_LOCUS2703</name>
</gene>
<comment type="caution">
    <text evidence="1">The sequence shown here is derived from an EMBL/GenBank/DDBJ whole genome shotgun (WGS) entry which is preliminary data.</text>
</comment>
<organism evidence="1 2">
    <name type="scientific">Rotaria socialis</name>
    <dbReference type="NCBI Taxonomy" id="392032"/>
    <lineage>
        <taxon>Eukaryota</taxon>
        <taxon>Metazoa</taxon>
        <taxon>Spiralia</taxon>
        <taxon>Gnathifera</taxon>
        <taxon>Rotifera</taxon>
        <taxon>Eurotatoria</taxon>
        <taxon>Bdelloidea</taxon>
        <taxon>Philodinida</taxon>
        <taxon>Philodinidae</taxon>
        <taxon>Rotaria</taxon>
    </lineage>
</organism>
<accession>A0A820UYP2</accession>
<dbReference type="EMBL" id="CAJOBS010000088">
    <property type="protein sequence ID" value="CAF4492111.1"/>
    <property type="molecule type" value="Genomic_DNA"/>
</dbReference>
<proteinExistence type="predicted"/>
<dbReference type="SUPFAM" id="SSF47769">
    <property type="entry name" value="SAM/Pointed domain"/>
    <property type="match status" value="1"/>
</dbReference>
<dbReference type="InterPro" id="IPR013761">
    <property type="entry name" value="SAM/pointed_sf"/>
</dbReference>
<sequence length="119" mass="14084">MNNVLGELSDEIKLDLPYSITEWTHDHVKLFLLRMKLGTTILPLCTRLDGDRLLQLYEMCLSNRESMYQSLKFELNERYHTLLPIADYITFLHNIKAYIPSNAITYPSSFFRFTRCDLM</sequence>
<evidence type="ECO:0000313" key="1">
    <source>
        <dbReference type="EMBL" id="CAF4492111.1"/>
    </source>
</evidence>
<dbReference type="Proteomes" id="UP000663838">
    <property type="component" value="Unassembled WGS sequence"/>
</dbReference>
<evidence type="ECO:0000313" key="2">
    <source>
        <dbReference type="Proteomes" id="UP000663838"/>
    </source>
</evidence>